<dbReference type="Pfam" id="PF04437">
    <property type="entry name" value="RINT1_TIP1"/>
    <property type="match status" value="1"/>
</dbReference>
<dbReference type="Gene3D" id="1.20.58.1420">
    <property type="entry name" value="Dsl1p vesicle tethering complex, Tip20p subunit, domain B"/>
    <property type="match status" value="1"/>
</dbReference>
<gene>
    <name evidence="2" type="ORF">DXG03_006207</name>
</gene>
<dbReference type="PROSITE" id="PS51386">
    <property type="entry name" value="RINT1_TIP20"/>
    <property type="match status" value="1"/>
</dbReference>
<dbReference type="GO" id="GO:0006888">
    <property type="term" value="P:endoplasmic reticulum to Golgi vesicle-mediated transport"/>
    <property type="evidence" value="ECO:0007669"/>
    <property type="project" value="InterPro"/>
</dbReference>
<feature type="coiled-coil region" evidence="1">
    <location>
        <begin position="36"/>
        <end position="133"/>
    </location>
</feature>
<evidence type="ECO:0000313" key="2">
    <source>
        <dbReference type="EMBL" id="KAG5648249.1"/>
    </source>
</evidence>
<dbReference type="Proteomes" id="UP000775547">
    <property type="component" value="Unassembled WGS sequence"/>
</dbReference>
<reference evidence="2" key="1">
    <citation type="submission" date="2020-07" db="EMBL/GenBank/DDBJ databases">
        <authorList>
            <person name="Nieuwenhuis M."/>
            <person name="Van De Peppel L.J.J."/>
        </authorList>
    </citation>
    <scope>NUCLEOTIDE SEQUENCE</scope>
    <source>
        <strain evidence="2">AP01</strain>
        <tissue evidence="2">Mycelium</tissue>
    </source>
</reference>
<reference evidence="2" key="2">
    <citation type="submission" date="2021-10" db="EMBL/GenBank/DDBJ databases">
        <title>Phylogenomics reveals ancestral predisposition of the termite-cultivated fungus Termitomyces towards a domesticated lifestyle.</title>
        <authorList>
            <person name="Auxier B."/>
            <person name="Grum-Grzhimaylo A."/>
            <person name="Cardenas M.E."/>
            <person name="Lodge J.D."/>
            <person name="Laessoe T."/>
            <person name="Pedersen O."/>
            <person name="Smith M.E."/>
            <person name="Kuyper T.W."/>
            <person name="Franco-Molano E.A."/>
            <person name="Baroni T.J."/>
            <person name="Aanen D.K."/>
        </authorList>
    </citation>
    <scope>NUCLEOTIDE SEQUENCE</scope>
    <source>
        <strain evidence="2">AP01</strain>
        <tissue evidence="2">Mycelium</tissue>
    </source>
</reference>
<dbReference type="OrthoDB" id="407410at2759"/>
<keyword evidence="3" id="KW-1185">Reference proteome</keyword>
<evidence type="ECO:0000256" key="1">
    <source>
        <dbReference type="SAM" id="Coils"/>
    </source>
</evidence>
<name>A0A9P7GCY7_9AGAR</name>
<evidence type="ECO:0008006" key="4">
    <source>
        <dbReference type="Google" id="ProtNLM"/>
    </source>
</evidence>
<sequence>MISTQIQTLLAPPNLKDSHQKTVILLNSRYQTFDDLDELESLVLDAQRRNDELQSKLVSSQSKIDALLADTSVSTDEHIHTAQELSLLRHSLTDELEELSEQLVSTLSEGEGKSTLLEDIEALHRNLKELQSVKGYVQVIEHALKLSEASTEQIGGSNVSISALSLSEYKALQTFVAKVSKACSTVQDGSGDQTLNLVQFLEKLRDKSWTDIQGTLARSLIASAEKIGWPTAVDYTSASVEDRAAFEHTFRNLLKLQTWGNTIGAPQPKSGKDGLYPLQALVQPISLRFKYHFEGNRQTNRSDKPEWYLTHVLNVTHEHRIFMESVVQRLLESSEYRGINAWHEFTYLLLPLPSRKLKHTIPSLLPHPPLLAHTIYQALTFDAALLEGGFLIQETSAAQQYSAGDKWEGVSEVVLGNTEWFEAWVLGEQRFAEDQYHDTIGAADAWLIAGDDEHIIEDSPTRDIKSTNSARKLGTLIEQATDRYSPLPRFSQRTRFLLSVQLPLLEYYHRRISSSLDAFETLSSAFVRAVPGALGVTRGKEEGSVHVDNRGLTTGVEGVQRLCKAFLSAKYVEAALQGWSEELFFVELWTEINQNSELRSQARASSLLPDPQAESAEIPSDSLFDELISRYERLVSRAEAMVVQQICGEIESTLKPHFLVTSPNPNADHGDDIALSQTLLPPIALLSSHLTFLAATMSQTTLATLYRRITSRLSEHILQRQILYRGNFDLREGRSIRAECELWVETCRIALGGGLNGGRARVEVPWTKLLQAASLASAEGDVWAAIVEVTFGTQSNEEWEQAMEQAVGSIELAREEVARTLRRRDDCNL</sequence>
<dbReference type="EMBL" id="JABCKV010000004">
    <property type="protein sequence ID" value="KAG5648249.1"/>
    <property type="molecule type" value="Genomic_DNA"/>
</dbReference>
<dbReference type="GO" id="GO:0070939">
    <property type="term" value="C:Dsl1/NZR complex"/>
    <property type="evidence" value="ECO:0007669"/>
    <property type="project" value="InterPro"/>
</dbReference>
<dbReference type="PANTHER" id="PTHR13520">
    <property type="entry name" value="RAD50-INTERACTING PROTEIN 1 RINT-1"/>
    <property type="match status" value="1"/>
</dbReference>
<dbReference type="InterPro" id="IPR042042">
    <property type="entry name" value="Tip20p_domB"/>
</dbReference>
<comment type="caution">
    <text evidence="2">The sequence shown here is derived from an EMBL/GenBank/DDBJ whole genome shotgun (WGS) entry which is preliminary data.</text>
</comment>
<dbReference type="PANTHER" id="PTHR13520:SF0">
    <property type="entry name" value="RAD50-INTERACTING PROTEIN 1"/>
    <property type="match status" value="1"/>
</dbReference>
<keyword evidence="1" id="KW-0175">Coiled coil</keyword>
<dbReference type="InterPro" id="IPR007528">
    <property type="entry name" value="RINT1_Tip20"/>
</dbReference>
<organism evidence="2 3">
    <name type="scientific">Asterophora parasitica</name>
    <dbReference type="NCBI Taxonomy" id="117018"/>
    <lineage>
        <taxon>Eukaryota</taxon>
        <taxon>Fungi</taxon>
        <taxon>Dikarya</taxon>
        <taxon>Basidiomycota</taxon>
        <taxon>Agaricomycotina</taxon>
        <taxon>Agaricomycetes</taxon>
        <taxon>Agaricomycetidae</taxon>
        <taxon>Agaricales</taxon>
        <taxon>Tricholomatineae</taxon>
        <taxon>Lyophyllaceae</taxon>
        <taxon>Asterophora</taxon>
    </lineage>
</organism>
<evidence type="ECO:0000313" key="3">
    <source>
        <dbReference type="Proteomes" id="UP000775547"/>
    </source>
</evidence>
<proteinExistence type="predicted"/>
<dbReference type="Gene3D" id="1.20.58.670">
    <property type="entry name" value="Dsl1p vesicle tethering complex, Tip20p subunit, domain D"/>
    <property type="match status" value="1"/>
</dbReference>
<protein>
    <recommendedName>
        <fullName evidence="4">RINT-1 family protein</fullName>
    </recommendedName>
</protein>
<dbReference type="GO" id="GO:0006890">
    <property type="term" value="P:retrograde vesicle-mediated transport, Golgi to endoplasmic reticulum"/>
    <property type="evidence" value="ECO:0007669"/>
    <property type="project" value="InterPro"/>
</dbReference>
<dbReference type="InterPro" id="IPR042044">
    <property type="entry name" value="EXOC6PINT-1/Sec15/Tip20_C_dom2"/>
</dbReference>
<dbReference type="AlphaFoldDB" id="A0A9P7GCY7"/>
<dbReference type="GO" id="GO:0060628">
    <property type="term" value="P:regulation of ER to Golgi vesicle-mediated transport"/>
    <property type="evidence" value="ECO:0007669"/>
    <property type="project" value="TreeGrafter"/>
</dbReference>
<accession>A0A9P7GCY7</accession>